<dbReference type="PANTHER" id="PTHR21666">
    <property type="entry name" value="PEPTIDASE-RELATED"/>
    <property type="match status" value="1"/>
</dbReference>
<dbReference type="InterPro" id="IPR050570">
    <property type="entry name" value="Cell_wall_metabolism_enzyme"/>
</dbReference>
<keyword evidence="4" id="KW-0449">Lipoprotein</keyword>
<dbReference type="GO" id="GO:0004222">
    <property type="term" value="F:metalloendopeptidase activity"/>
    <property type="evidence" value="ECO:0007669"/>
    <property type="project" value="TreeGrafter"/>
</dbReference>
<dbReference type="SUPFAM" id="SSF51261">
    <property type="entry name" value="Duplicated hybrid motif"/>
    <property type="match status" value="1"/>
</dbReference>
<dbReference type="SUPFAM" id="SSF54106">
    <property type="entry name" value="LysM domain"/>
    <property type="match status" value="1"/>
</dbReference>
<dbReference type="SMART" id="SM00257">
    <property type="entry name" value="LysM"/>
    <property type="match status" value="2"/>
</dbReference>
<comment type="similarity">
    <text evidence="1">Belongs to the E.coli NlpD/Haemophilus LppB family.</text>
</comment>
<feature type="domain" description="LysM" evidence="3">
    <location>
        <begin position="202"/>
        <end position="246"/>
    </location>
</feature>
<dbReference type="EMBL" id="CASHTH010003106">
    <property type="protein sequence ID" value="CAI8040386.1"/>
    <property type="molecule type" value="Genomic_DNA"/>
</dbReference>
<dbReference type="InterPro" id="IPR036779">
    <property type="entry name" value="LysM_dom_sf"/>
</dbReference>
<dbReference type="Pfam" id="PF01476">
    <property type="entry name" value="LysM"/>
    <property type="match status" value="2"/>
</dbReference>
<name>A0AA35T4U8_GEOBA</name>
<dbReference type="AntiFam" id="ANF00013">
    <property type="entry name" value="tRNA translation"/>
</dbReference>
<dbReference type="Gene3D" id="3.10.350.10">
    <property type="entry name" value="LysM domain"/>
    <property type="match status" value="2"/>
</dbReference>
<dbReference type="CDD" id="cd00118">
    <property type="entry name" value="LysM"/>
    <property type="match status" value="2"/>
</dbReference>
<proteinExistence type="inferred from homology"/>
<dbReference type="CDD" id="cd12797">
    <property type="entry name" value="M23_peptidase"/>
    <property type="match status" value="1"/>
</dbReference>
<evidence type="ECO:0000313" key="5">
    <source>
        <dbReference type="Proteomes" id="UP001174909"/>
    </source>
</evidence>
<dbReference type="InterPro" id="IPR018392">
    <property type="entry name" value="LysM"/>
</dbReference>
<dbReference type="PANTHER" id="PTHR21666:SF263">
    <property type="entry name" value="MUREIN HYDROLASE ACTIVATOR NLPD"/>
    <property type="match status" value="1"/>
</dbReference>
<dbReference type="AlphaFoldDB" id="A0AA35T4U8"/>
<evidence type="ECO:0000256" key="1">
    <source>
        <dbReference type="ARBA" id="ARBA00038420"/>
    </source>
</evidence>
<sequence length="373" mass="39502">MVIAPACQAGGRGFKSRRSRNRTAGCGAVASALGSGPRGREFESPQPDSRAQALASPRRVRRAIPGFDRRGLNIRSPAAEDKGVVVRALVLLSICIGAVGCAHGQERYYVMQRGDTLYSASRELGVPVQQLMTVNGIDDARNVAVGTRLKLPGVEGGLRPLVAGTQAVSRTSQPLVGPSGSRSTLSSTPRPAQPAAGPSMPVTYAMAKGDTLYSIAARFGLDVADLIRINDIDDPHDLATGTVLTLEGARRRTVALSGPVLWPTDGERQPLTGKLDGVAIRGAAGQPVRSVSSGTVTWSGPRRGYGYVVLVRKDRYVYAYLNNEQVLVQVGDRVQVGSQIGQLGVNPHDNTVRLYFVVTKDGRFVDPGSAPRA</sequence>
<feature type="region of interest" description="Disordered" evidence="2">
    <location>
        <begin position="169"/>
        <end position="198"/>
    </location>
</feature>
<evidence type="ECO:0000313" key="4">
    <source>
        <dbReference type="EMBL" id="CAI8040386.1"/>
    </source>
</evidence>
<reference evidence="4" key="1">
    <citation type="submission" date="2023-03" db="EMBL/GenBank/DDBJ databases">
        <authorList>
            <person name="Steffen K."/>
            <person name="Cardenas P."/>
        </authorList>
    </citation>
    <scope>NUCLEOTIDE SEQUENCE</scope>
</reference>
<feature type="compositionally biased region" description="Polar residues" evidence="2">
    <location>
        <begin position="169"/>
        <end position="190"/>
    </location>
</feature>
<feature type="region of interest" description="Disordered" evidence="2">
    <location>
        <begin position="29"/>
        <end position="57"/>
    </location>
</feature>
<dbReference type="Gene3D" id="2.70.70.10">
    <property type="entry name" value="Glucose Permease (Domain IIA)"/>
    <property type="match status" value="1"/>
</dbReference>
<keyword evidence="5" id="KW-1185">Reference proteome</keyword>
<dbReference type="InterPro" id="IPR016047">
    <property type="entry name" value="M23ase_b-sheet_dom"/>
</dbReference>
<dbReference type="Pfam" id="PF01551">
    <property type="entry name" value="Peptidase_M23"/>
    <property type="match status" value="1"/>
</dbReference>
<dbReference type="InterPro" id="IPR011055">
    <property type="entry name" value="Dup_hybrid_motif"/>
</dbReference>
<protein>
    <submittedName>
        <fullName evidence="4">Lipoprotein NlpD/LppB homolog</fullName>
    </submittedName>
</protein>
<evidence type="ECO:0000259" key="3">
    <source>
        <dbReference type="PROSITE" id="PS51782"/>
    </source>
</evidence>
<dbReference type="Proteomes" id="UP001174909">
    <property type="component" value="Unassembled WGS sequence"/>
</dbReference>
<dbReference type="PROSITE" id="PS51782">
    <property type="entry name" value="LYSM"/>
    <property type="match status" value="2"/>
</dbReference>
<evidence type="ECO:0000256" key="2">
    <source>
        <dbReference type="SAM" id="MobiDB-lite"/>
    </source>
</evidence>
<organism evidence="4 5">
    <name type="scientific">Geodia barretti</name>
    <name type="common">Barrett's horny sponge</name>
    <dbReference type="NCBI Taxonomy" id="519541"/>
    <lineage>
        <taxon>Eukaryota</taxon>
        <taxon>Metazoa</taxon>
        <taxon>Porifera</taxon>
        <taxon>Demospongiae</taxon>
        <taxon>Heteroscleromorpha</taxon>
        <taxon>Tetractinellida</taxon>
        <taxon>Astrophorina</taxon>
        <taxon>Geodiidae</taxon>
        <taxon>Geodia</taxon>
    </lineage>
</organism>
<comment type="caution">
    <text evidence="4">The sequence shown here is derived from an EMBL/GenBank/DDBJ whole genome shotgun (WGS) entry which is preliminary data.</text>
</comment>
<gene>
    <name evidence="4" type="ORF">GBAR_LOCUS22517</name>
</gene>
<accession>A0AA35T4U8</accession>
<feature type="domain" description="LysM" evidence="3">
    <location>
        <begin position="107"/>
        <end position="151"/>
    </location>
</feature>